<dbReference type="GO" id="GO:0008703">
    <property type="term" value="F:5-amino-6-(5-phosphoribosylamino)uracil reductase activity"/>
    <property type="evidence" value="ECO:0007669"/>
    <property type="project" value="InterPro"/>
</dbReference>
<organism evidence="2 3">
    <name type="scientific">Silvimonas terrae</name>
    <dbReference type="NCBI Taxonomy" id="300266"/>
    <lineage>
        <taxon>Bacteria</taxon>
        <taxon>Pseudomonadati</taxon>
        <taxon>Pseudomonadota</taxon>
        <taxon>Betaproteobacteria</taxon>
        <taxon>Neisseriales</taxon>
        <taxon>Chitinibacteraceae</taxon>
        <taxon>Silvimonas</taxon>
    </lineage>
</organism>
<evidence type="ECO:0000313" key="3">
    <source>
        <dbReference type="Proteomes" id="UP000543030"/>
    </source>
</evidence>
<dbReference type="InterPro" id="IPR050765">
    <property type="entry name" value="Riboflavin_Biosynth_HTPR"/>
</dbReference>
<proteinExistence type="predicted"/>
<evidence type="ECO:0000259" key="1">
    <source>
        <dbReference type="Pfam" id="PF01872"/>
    </source>
</evidence>
<reference evidence="2 3" key="1">
    <citation type="submission" date="2020-08" db="EMBL/GenBank/DDBJ databases">
        <title>Genomic Encyclopedia of Type Strains, Phase IV (KMG-IV): sequencing the most valuable type-strain genomes for metagenomic binning, comparative biology and taxonomic classification.</title>
        <authorList>
            <person name="Goeker M."/>
        </authorList>
    </citation>
    <scope>NUCLEOTIDE SEQUENCE [LARGE SCALE GENOMIC DNA]</scope>
    <source>
        <strain evidence="2 3">DSM 18233</strain>
    </source>
</reference>
<evidence type="ECO:0000313" key="2">
    <source>
        <dbReference type="EMBL" id="MBB5193283.1"/>
    </source>
</evidence>
<dbReference type="Pfam" id="PF01872">
    <property type="entry name" value="RibD_C"/>
    <property type="match status" value="1"/>
</dbReference>
<dbReference type="SUPFAM" id="SSF53597">
    <property type="entry name" value="Dihydrofolate reductase-like"/>
    <property type="match status" value="1"/>
</dbReference>
<dbReference type="PANTHER" id="PTHR38011:SF11">
    <property type="entry name" value="2,5-DIAMINO-6-RIBOSYLAMINO-4(3H)-PYRIMIDINONE 5'-PHOSPHATE REDUCTASE"/>
    <property type="match status" value="1"/>
</dbReference>
<dbReference type="PANTHER" id="PTHR38011">
    <property type="entry name" value="DIHYDROFOLATE REDUCTASE FAMILY PROTEIN (AFU_ORTHOLOGUE AFUA_8G06820)"/>
    <property type="match status" value="1"/>
</dbReference>
<comment type="caution">
    <text evidence="2">The sequence shown here is derived from an EMBL/GenBank/DDBJ whole genome shotgun (WGS) entry which is preliminary data.</text>
</comment>
<keyword evidence="3" id="KW-1185">Reference proteome</keyword>
<dbReference type="RefSeq" id="WP_184102929.1">
    <property type="nucleotide sequence ID" value="NZ_JACHHN010000010.1"/>
</dbReference>
<protein>
    <submittedName>
        <fullName evidence="2">Dihydrofolate reductase</fullName>
    </submittedName>
</protein>
<sequence>MRRLIAFIQLTVNGYFAGSDGDMGWAHHDTQDAEWNAFVADNVSGEALLLFGRVTYDMMVSYWPTPLAAANDPLIARHMNSLPKVVFSRSLDAVSWQNTQLIKSDLLHWVREQKQQSGKDMCILGSGSLIAQLAQAGLIDEFQVSVNPVVLGGGRTIFEGLTHPVPLKLTRSRNFANGNVLLCYQPAH</sequence>
<dbReference type="InterPro" id="IPR002734">
    <property type="entry name" value="RibDG_C"/>
</dbReference>
<dbReference type="InterPro" id="IPR024072">
    <property type="entry name" value="DHFR-like_dom_sf"/>
</dbReference>
<dbReference type="Proteomes" id="UP000543030">
    <property type="component" value="Unassembled WGS sequence"/>
</dbReference>
<accession>A0A840RM87</accession>
<feature type="domain" description="Bacterial bifunctional deaminase-reductase C-terminal" evidence="1">
    <location>
        <begin position="4"/>
        <end position="181"/>
    </location>
</feature>
<dbReference type="Gene3D" id="3.40.430.10">
    <property type="entry name" value="Dihydrofolate Reductase, subunit A"/>
    <property type="match status" value="1"/>
</dbReference>
<dbReference type="AlphaFoldDB" id="A0A840RM87"/>
<dbReference type="GO" id="GO:0009231">
    <property type="term" value="P:riboflavin biosynthetic process"/>
    <property type="evidence" value="ECO:0007669"/>
    <property type="project" value="InterPro"/>
</dbReference>
<dbReference type="EMBL" id="JACHHN010000010">
    <property type="protein sequence ID" value="MBB5193283.1"/>
    <property type="molecule type" value="Genomic_DNA"/>
</dbReference>
<gene>
    <name evidence="2" type="ORF">HNQ50_004037</name>
</gene>
<name>A0A840RM87_9NEIS</name>